<dbReference type="EMBL" id="CM017326">
    <property type="protein sequence ID" value="KAE8075801.1"/>
    <property type="molecule type" value="Genomic_DNA"/>
</dbReference>
<organism evidence="2 3">
    <name type="scientific">Carpinus fangiana</name>
    <dbReference type="NCBI Taxonomy" id="176857"/>
    <lineage>
        <taxon>Eukaryota</taxon>
        <taxon>Viridiplantae</taxon>
        <taxon>Streptophyta</taxon>
        <taxon>Embryophyta</taxon>
        <taxon>Tracheophyta</taxon>
        <taxon>Spermatophyta</taxon>
        <taxon>Magnoliopsida</taxon>
        <taxon>eudicotyledons</taxon>
        <taxon>Gunneridae</taxon>
        <taxon>Pentapetalae</taxon>
        <taxon>rosids</taxon>
        <taxon>fabids</taxon>
        <taxon>Fagales</taxon>
        <taxon>Betulaceae</taxon>
        <taxon>Carpinus</taxon>
    </lineage>
</organism>
<feature type="compositionally biased region" description="Basic and acidic residues" evidence="1">
    <location>
        <begin position="42"/>
        <end position="51"/>
    </location>
</feature>
<accession>A0A5N6RDG9</accession>
<dbReference type="AlphaFoldDB" id="A0A5N6RDG9"/>
<sequence length="129" mass="14508">MNFWSVEALESIRSLTDVGAMTRLLRRQEGPRDGGLRVGRQVRPDLHPDRHQVQGLRIRSEGPDVRRQAPTRRHRGVELGRGEVNRASCALSTCIICSSASRGGKFDNNYCALEEPSAMYIDYSNSLMH</sequence>
<protein>
    <submittedName>
        <fullName evidence="2">Uncharacterized protein</fullName>
    </submittedName>
</protein>
<gene>
    <name evidence="2" type="ORF">FH972_014489</name>
</gene>
<feature type="region of interest" description="Disordered" evidence="1">
    <location>
        <begin position="30"/>
        <end position="51"/>
    </location>
</feature>
<dbReference type="Proteomes" id="UP000327013">
    <property type="component" value="Chromosome 6"/>
</dbReference>
<evidence type="ECO:0000313" key="2">
    <source>
        <dbReference type="EMBL" id="KAE8075801.1"/>
    </source>
</evidence>
<evidence type="ECO:0000256" key="1">
    <source>
        <dbReference type="SAM" id="MobiDB-lite"/>
    </source>
</evidence>
<proteinExistence type="predicted"/>
<name>A0A5N6RDG9_9ROSI</name>
<reference evidence="2 3" key="1">
    <citation type="submission" date="2019-06" db="EMBL/GenBank/DDBJ databases">
        <title>A chromosomal-level reference genome of Carpinus fangiana (Coryloideae, Betulaceae).</title>
        <authorList>
            <person name="Yang X."/>
            <person name="Wang Z."/>
            <person name="Zhang L."/>
            <person name="Hao G."/>
            <person name="Liu J."/>
            <person name="Yang Y."/>
        </authorList>
    </citation>
    <scope>NUCLEOTIDE SEQUENCE [LARGE SCALE GENOMIC DNA]</scope>
    <source>
        <strain evidence="2">Cfa_2016G</strain>
        <tissue evidence="2">Leaf</tissue>
    </source>
</reference>
<keyword evidence="3" id="KW-1185">Reference proteome</keyword>
<evidence type="ECO:0000313" key="3">
    <source>
        <dbReference type="Proteomes" id="UP000327013"/>
    </source>
</evidence>